<evidence type="ECO:0000256" key="6">
    <source>
        <dbReference type="SAM" id="MobiDB-lite"/>
    </source>
</evidence>
<comment type="caution">
    <text evidence="8">The sequence shown here is derived from an EMBL/GenBank/DDBJ whole genome shotgun (WGS) entry which is preliminary data.</text>
</comment>
<keyword evidence="2" id="KW-1003">Cell membrane</keyword>
<protein>
    <submittedName>
        <fullName evidence="8">Putative MFS family arabinose efflux permease</fullName>
    </submittedName>
</protein>
<sequence>MSAWRVPGFRRLGAAWTFSNFGDSALILTLGIWAKDLTGSNAAAGLVFLALGLPVFLAPFAGHVADRVSRRRLVVVVDVVAAVGVLALLFVRSADQLWLIYVVTFGYGCVGYLTSAAQSGLLRDMLVDDELAGANGVLSTIDQGLRLLTPLVGAGLYTVYGGGAVAVLTSSALVIAALVMLTVCVDETPPSPSAEREHFVREVAAGARHIRTVPGLARTVVLVGIAFAATGFGNSTTFAVIDDGLELGSEFFGVLASIQGCGSVLGGLTAAWVIRRLGEHATIGVGLALIAAGFATGLVPSVAVVGTGSAVLGLGVVWMVVGLVTLRQRLTPARLQGRVSAATTMAFNGPQTVGIATGAALIAAVDYRILVAVMAGAVAACAVLLVLRAGRSRSLDGVPASAAVPVSADDVPADEGSARPSDLDRHRT</sequence>
<feature type="transmembrane region" description="Helical" evidence="7">
    <location>
        <begin position="339"/>
        <end position="363"/>
    </location>
</feature>
<evidence type="ECO:0000313" key="9">
    <source>
        <dbReference type="Proteomes" id="UP000243528"/>
    </source>
</evidence>
<comment type="subcellular location">
    <subcellularLocation>
        <location evidence="1">Cell membrane</location>
        <topology evidence="1">Multi-pass membrane protein</topology>
    </subcellularLocation>
</comment>
<keyword evidence="9" id="KW-1185">Reference proteome</keyword>
<gene>
    <name evidence="8" type="ORF">CLV30_115132</name>
</gene>
<feature type="transmembrane region" description="Helical" evidence="7">
    <location>
        <begin position="369"/>
        <end position="387"/>
    </location>
</feature>
<keyword evidence="3 7" id="KW-0812">Transmembrane</keyword>
<feature type="transmembrane region" description="Helical" evidence="7">
    <location>
        <begin position="97"/>
        <end position="115"/>
    </location>
</feature>
<dbReference type="OrthoDB" id="3460055at2"/>
<evidence type="ECO:0000256" key="5">
    <source>
        <dbReference type="ARBA" id="ARBA00023136"/>
    </source>
</evidence>
<dbReference type="InterPro" id="IPR036259">
    <property type="entry name" value="MFS_trans_sf"/>
</dbReference>
<evidence type="ECO:0000256" key="1">
    <source>
        <dbReference type="ARBA" id="ARBA00004651"/>
    </source>
</evidence>
<feature type="transmembrane region" description="Helical" evidence="7">
    <location>
        <begin position="309"/>
        <end position="327"/>
    </location>
</feature>
<accession>A0A2P8DVF7</accession>
<dbReference type="Gene3D" id="1.20.1250.20">
    <property type="entry name" value="MFS general substrate transporter like domains"/>
    <property type="match status" value="1"/>
</dbReference>
<dbReference type="CDD" id="cd06173">
    <property type="entry name" value="MFS_MefA_like"/>
    <property type="match status" value="1"/>
</dbReference>
<dbReference type="PANTHER" id="PTHR23513:SF6">
    <property type="entry name" value="MAJOR FACILITATOR SUPERFAMILY ASSOCIATED DOMAIN-CONTAINING PROTEIN"/>
    <property type="match status" value="1"/>
</dbReference>
<proteinExistence type="predicted"/>
<dbReference type="AlphaFoldDB" id="A0A2P8DVF7"/>
<keyword evidence="5 7" id="KW-0472">Membrane</keyword>
<evidence type="ECO:0000256" key="2">
    <source>
        <dbReference type="ARBA" id="ARBA00022475"/>
    </source>
</evidence>
<feature type="transmembrane region" description="Helical" evidence="7">
    <location>
        <begin position="156"/>
        <end position="183"/>
    </location>
</feature>
<dbReference type="InterPro" id="IPR011701">
    <property type="entry name" value="MFS"/>
</dbReference>
<keyword evidence="4 7" id="KW-1133">Transmembrane helix</keyword>
<dbReference type="Proteomes" id="UP000243528">
    <property type="component" value="Unassembled WGS sequence"/>
</dbReference>
<dbReference type="GO" id="GO:0005886">
    <property type="term" value="C:plasma membrane"/>
    <property type="evidence" value="ECO:0007669"/>
    <property type="project" value="UniProtKB-SubCell"/>
</dbReference>
<feature type="transmembrane region" description="Helical" evidence="7">
    <location>
        <begin position="12"/>
        <end position="34"/>
    </location>
</feature>
<dbReference type="SUPFAM" id="SSF103473">
    <property type="entry name" value="MFS general substrate transporter"/>
    <property type="match status" value="1"/>
</dbReference>
<feature type="region of interest" description="Disordered" evidence="6">
    <location>
        <begin position="407"/>
        <end position="428"/>
    </location>
</feature>
<dbReference type="PANTHER" id="PTHR23513">
    <property type="entry name" value="INTEGRAL MEMBRANE EFFLUX PROTEIN-RELATED"/>
    <property type="match status" value="1"/>
</dbReference>
<dbReference type="GO" id="GO:0022857">
    <property type="term" value="F:transmembrane transporter activity"/>
    <property type="evidence" value="ECO:0007669"/>
    <property type="project" value="InterPro"/>
</dbReference>
<feature type="transmembrane region" description="Helical" evidence="7">
    <location>
        <begin position="251"/>
        <end position="274"/>
    </location>
</feature>
<dbReference type="EMBL" id="PYGE01000015">
    <property type="protein sequence ID" value="PSL01196.1"/>
    <property type="molecule type" value="Genomic_DNA"/>
</dbReference>
<dbReference type="RefSeq" id="WP_106538757.1">
    <property type="nucleotide sequence ID" value="NZ_ML142900.1"/>
</dbReference>
<feature type="transmembrane region" description="Helical" evidence="7">
    <location>
        <begin position="73"/>
        <end position="91"/>
    </location>
</feature>
<feature type="transmembrane region" description="Helical" evidence="7">
    <location>
        <begin position="281"/>
        <end position="303"/>
    </location>
</feature>
<feature type="transmembrane region" description="Helical" evidence="7">
    <location>
        <begin position="40"/>
        <end position="61"/>
    </location>
</feature>
<evidence type="ECO:0000313" key="8">
    <source>
        <dbReference type="EMBL" id="PSL01196.1"/>
    </source>
</evidence>
<organism evidence="8 9">
    <name type="scientific">Haloactinopolyspora alba</name>
    <dbReference type="NCBI Taxonomy" id="648780"/>
    <lineage>
        <taxon>Bacteria</taxon>
        <taxon>Bacillati</taxon>
        <taxon>Actinomycetota</taxon>
        <taxon>Actinomycetes</taxon>
        <taxon>Jiangellales</taxon>
        <taxon>Jiangellaceae</taxon>
        <taxon>Haloactinopolyspora</taxon>
    </lineage>
</organism>
<name>A0A2P8DVF7_9ACTN</name>
<evidence type="ECO:0000256" key="7">
    <source>
        <dbReference type="SAM" id="Phobius"/>
    </source>
</evidence>
<evidence type="ECO:0000256" key="4">
    <source>
        <dbReference type="ARBA" id="ARBA00022989"/>
    </source>
</evidence>
<evidence type="ECO:0000256" key="3">
    <source>
        <dbReference type="ARBA" id="ARBA00022692"/>
    </source>
</evidence>
<dbReference type="Pfam" id="PF07690">
    <property type="entry name" value="MFS_1"/>
    <property type="match status" value="1"/>
</dbReference>
<reference evidence="8 9" key="1">
    <citation type="submission" date="2018-03" db="EMBL/GenBank/DDBJ databases">
        <title>Genomic Encyclopedia of Archaeal and Bacterial Type Strains, Phase II (KMG-II): from individual species to whole genera.</title>
        <authorList>
            <person name="Goeker M."/>
        </authorList>
    </citation>
    <scope>NUCLEOTIDE SEQUENCE [LARGE SCALE GENOMIC DNA]</scope>
    <source>
        <strain evidence="8 9">DSM 45211</strain>
    </source>
</reference>